<organism evidence="1">
    <name type="scientific">Cacopsylla melanoneura</name>
    <dbReference type="NCBI Taxonomy" id="428564"/>
    <lineage>
        <taxon>Eukaryota</taxon>
        <taxon>Metazoa</taxon>
        <taxon>Ecdysozoa</taxon>
        <taxon>Arthropoda</taxon>
        <taxon>Hexapoda</taxon>
        <taxon>Insecta</taxon>
        <taxon>Pterygota</taxon>
        <taxon>Neoptera</taxon>
        <taxon>Paraneoptera</taxon>
        <taxon>Hemiptera</taxon>
        <taxon>Sternorrhyncha</taxon>
        <taxon>Psylloidea</taxon>
        <taxon>Psyllidae</taxon>
        <taxon>Psyllinae</taxon>
        <taxon>Cacopsylla</taxon>
    </lineage>
</organism>
<name>A0A8D9EC40_9HEMI</name>
<evidence type="ECO:0000313" key="1">
    <source>
        <dbReference type="EMBL" id="CAG6748453.1"/>
    </source>
</evidence>
<proteinExistence type="predicted"/>
<protein>
    <submittedName>
        <fullName evidence="1">Uncharacterized protein</fullName>
    </submittedName>
</protein>
<dbReference type="AlphaFoldDB" id="A0A8D9EC40"/>
<dbReference type="EMBL" id="HBUF01519186">
    <property type="protein sequence ID" value="CAG6748453.1"/>
    <property type="molecule type" value="Transcribed_RNA"/>
</dbReference>
<accession>A0A8D9EC40</accession>
<reference evidence="1" key="1">
    <citation type="submission" date="2021-05" db="EMBL/GenBank/DDBJ databases">
        <authorList>
            <person name="Alioto T."/>
            <person name="Alioto T."/>
            <person name="Gomez Garrido J."/>
        </authorList>
    </citation>
    <scope>NUCLEOTIDE SEQUENCE</scope>
</reference>
<sequence>MSCVTKMLLQILSPSPLLSLSYLLPLFHLSLPFTHSFSTLFCILNVTTSSSPLSSRPTPYILFPFLFESYNIPSPYSSPLALFLPLFTPLPIPPFLPLFLVYASSILSIHPFPPYSLPPRMHHPPSPTSSF</sequence>